<organism evidence="1">
    <name type="scientific">Anguilla anguilla</name>
    <name type="common">European freshwater eel</name>
    <name type="synonym">Muraena anguilla</name>
    <dbReference type="NCBI Taxonomy" id="7936"/>
    <lineage>
        <taxon>Eukaryota</taxon>
        <taxon>Metazoa</taxon>
        <taxon>Chordata</taxon>
        <taxon>Craniata</taxon>
        <taxon>Vertebrata</taxon>
        <taxon>Euteleostomi</taxon>
        <taxon>Actinopterygii</taxon>
        <taxon>Neopterygii</taxon>
        <taxon>Teleostei</taxon>
        <taxon>Anguilliformes</taxon>
        <taxon>Anguillidae</taxon>
        <taxon>Anguilla</taxon>
    </lineage>
</organism>
<sequence length="59" mass="7111">MFIPFFISRYIITKELVKNKQTKKTKRQSQIFFSPFLNVQNLDPIPPNPYPKPQPRRAY</sequence>
<proteinExistence type="predicted"/>
<name>A0A0E9P998_ANGAN</name>
<dbReference type="AlphaFoldDB" id="A0A0E9P998"/>
<reference evidence="1" key="1">
    <citation type="submission" date="2014-11" db="EMBL/GenBank/DDBJ databases">
        <authorList>
            <person name="Amaro Gonzalez C."/>
        </authorList>
    </citation>
    <scope>NUCLEOTIDE SEQUENCE</scope>
</reference>
<reference evidence="1" key="2">
    <citation type="journal article" date="2015" name="Fish Shellfish Immunol.">
        <title>Early steps in the European eel (Anguilla anguilla)-Vibrio vulnificus interaction in the gills: Role of the RtxA13 toxin.</title>
        <authorList>
            <person name="Callol A."/>
            <person name="Pajuelo D."/>
            <person name="Ebbesson L."/>
            <person name="Teles M."/>
            <person name="MacKenzie S."/>
            <person name="Amaro C."/>
        </authorList>
    </citation>
    <scope>NUCLEOTIDE SEQUENCE</scope>
</reference>
<dbReference type="EMBL" id="GBXM01107730">
    <property type="protein sequence ID" value="JAH00847.1"/>
    <property type="molecule type" value="Transcribed_RNA"/>
</dbReference>
<protein>
    <submittedName>
        <fullName evidence="1">Uncharacterized protein</fullName>
    </submittedName>
</protein>
<evidence type="ECO:0000313" key="1">
    <source>
        <dbReference type="EMBL" id="JAH00847.1"/>
    </source>
</evidence>
<accession>A0A0E9P998</accession>